<evidence type="ECO:0000313" key="1">
    <source>
        <dbReference type="EMBL" id="KAJ3497939.1"/>
    </source>
</evidence>
<comment type="caution">
    <text evidence="1">The sequence shown here is derived from an EMBL/GenBank/DDBJ whole genome shotgun (WGS) entry which is preliminary data.</text>
</comment>
<dbReference type="Proteomes" id="UP001148737">
    <property type="component" value="Unassembled WGS sequence"/>
</dbReference>
<accession>A0ACC1R6U1</accession>
<reference evidence="1" key="1">
    <citation type="submission" date="2022-07" db="EMBL/GenBank/DDBJ databases">
        <title>Genome Sequence of Lecanicillium saksenae.</title>
        <authorList>
            <person name="Buettner E."/>
        </authorList>
    </citation>
    <scope>NUCLEOTIDE SEQUENCE</scope>
    <source>
        <strain evidence="1">VT-O1</strain>
    </source>
</reference>
<sequence length="186" mass="20619">MAPITCQILDSAGRGIRGVQVTLHCDTVLSRSFLTFESITDEDGGISMWFNSGADSRFAQLQPRLLDTSLLHGARLTLLTHPSNRSSGPQNMVRADLQLLSDLLPAVKVHLDHTPRIEYMTEAVASPVNEWYQDDNQPPRLQAVSPLQLPAPLVQPNPAAAHFSVCRKRKRVDEAEEGAEKRTRMV</sequence>
<gene>
    <name evidence="1" type="ORF">NLG97_g1517</name>
</gene>
<proteinExistence type="predicted"/>
<protein>
    <submittedName>
        <fullName evidence="1">Uncharacterized protein</fullName>
    </submittedName>
</protein>
<organism evidence="1 2">
    <name type="scientific">Lecanicillium saksenae</name>
    <dbReference type="NCBI Taxonomy" id="468837"/>
    <lineage>
        <taxon>Eukaryota</taxon>
        <taxon>Fungi</taxon>
        <taxon>Dikarya</taxon>
        <taxon>Ascomycota</taxon>
        <taxon>Pezizomycotina</taxon>
        <taxon>Sordariomycetes</taxon>
        <taxon>Hypocreomycetidae</taxon>
        <taxon>Hypocreales</taxon>
        <taxon>Cordycipitaceae</taxon>
        <taxon>Lecanicillium</taxon>
    </lineage>
</organism>
<keyword evidence="2" id="KW-1185">Reference proteome</keyword>
<evidence type="ECO:0000313" key="2">
    <source>
        <dbReference type="Proteomes" id="UP001148737"/>
    </source>
</evidence>
<name>A0ACC1R6U1_9HYPO</name>
<dbReference type="EMBL" id="JANAKD010000080">
    <property type="protein sequence ID" value="KAJ3497939.1"/>
    <property type="molecule type" value="Genomic_DNA"/>
</dbReference>